<evidence type="ECO:0000313" key="4">
    <source>
        <dbReference type="EMBL" id="CDI05431.1"/>
    </source>
</evidence>
<organism evidence="4 5">
    <name type="scientific">Candidatus Nitrosotenuis uzonensis</name>
    <dbReference type="NCBI Taxonomy" id="1407055"/>
    <lineage>
        <taxon>Archaea</taxon>
        <taxon>Nitrososphaerota</taxon>
        <taxon>Candidatus Nitrosotenuis</taxon>
    </lineage>
</organism>
<dbReference type="PANTHER" id="PTHR44591:SF3">
    <property type="entry name" value="RESPONSE REGULATORY DOMAIN-CONTAINING PROTEIN"/>
    <property type="match status" value="1"/>
</dbReference>
<dbReference type="STRING" id="1407055.NITUZ_30123"/>
<proteinExistence type="predicted"/>
<comment type="caution">
    <text evidence="4">The sequence shown here is derived from an EMBL/GenBank/DDBJ whole genome shotgun (WGS) entry which is preliminary data.</text>
</comment>
<sequence length="130" mass="14638">MVNSLVKVIVIDDDVDTVEVFCEYLEIKDITVVGRGYNGKTAVELYEKLRPDIALLDVMMPEYDGFYGIENIKKINPDAKVIMVTADLTYDTEKRLKALDASAVIYKPYEIDSVIDIIHKVHKGTLALTP</sequence>
<name>V6ARS2_9ARCH</name>
<dbReference type="GO" id="GO:0000160">
    <property type="term" value="P:phosphorelay signal transduction system"/>
    <property type="evidence" value="ECO:0007669"/>
    <property type="project" value="InterPro"/>
</dbReference>
<dbReference type="InterPro" id="IPR050595">
    <property type="entry name" value="Bact_response_regulator"/>
</dbReference>
<dbReference type="Pfam" id="PF00072">
    <property type="entry name" value="Response_reg"/>
    <property type="match status" value="1"/>
</dbReference>
<protein>
    <submittedName>
        <fullName evidence="4">Response regulator receiver protein</fullName>
    </submittedName>
</protein>
<dbReference type="Proteomes" id="UP000018159">
    <property type="component" value="Unassembled WGS sequence"/>
</dbReference>
<evidence type="ECO:0000256" key="1">
    <source>
        <dbReference type="ARBA" id="ARBA00022553"/>
    </source>
</evidence>
<dbReference type="InterPro" id="IPR011006">
    <property type="entry name" value="CheY-like_superfamily"/>
</dbReference>
<reference evidence="4" key="1">
    <citation type="journal article" date="2013" name="PLoS ONE">
        <title>Enrichment and Genome Sequence of the Group I.1a Ammonia-Oxidizing Archaeon ?Ca. Nitrosotenuis uzonensis? Representing a Clade Globally.</title>
        <authorList>
            <person name="Lebedeva E.V."/>
            <person name="Hatzenpichler R."/>
            <person name="Pelletier E."/>
            <person name="Schuster N."/>
            <person name="Hauzmayer S."/>
            <person name="Bulaev A."/>
            <person name="Grigor'eva N.V."/>
            <person name="Galushko A."/>
            <person name="Schmid M."/>
            <person name="Palatinszky M."/>
            <person name="Le Paslier D."/>
            <person name="Daims H."/>
            <person name="Wagner M."/>
        </authorList>
    </citation>
    <scope>NUCLEOTIDE SEQUENCE [LARGE SCALE GENOMIC DNA]</scope>
    <source>
        <strain evidence="4">N4</strain>
    </source>
</reference>
<dbReference type="PANTHER" id="PTHR44591">
    <property type="entry name" value="STRESS RESPONSE REGULATOR PROTEIN 1"/>
    <property type="match status" value="1"/>
</dbReference>
<dbReference type="Proteomes" id="UP000655759">
    <property type="component" value="Unassembled WGS sequence"/>
</dbReference>
<evidence type="ECO:0000313" key="5">
    <source>
        <dbReference type="Proteomes" id="UP000018159"/>
    </source>
</evidence>
<gene>
    <name evidence="4" type="ORF">NITUZ_30123</name>
    <name evidence="3" type="ORF">NUZ5A_51131</name>
</gene>
<keyword evidence="5" id="KW-1185">Reference proteome</keyword>
<accession>V6ARS2</accession>
<reference evidence="4" key="2">
    <citation type="submission" date="2013-10" db="EMBL/GenBank/DDBJ databases">
        <authorList>
            <person name="Regsiter A."/>
        </authorList>
    </citation>
    <scope>NUCLEOTIDE SEQUENCE</scope>
    <source>
        <strain evidence="4">N4</strain>
    </source>
</reference>
<evidence type="ECO:0000313" key="3">
    <source>
        <dbReference type="EMBL" id="CAE6501192.1"/>
    </source>
</evidence>
<dbReference type="EMBL" id="CBTY010000008">
    <property type="protein sequence ID" value="CDI05431.1"/>
    <property type="molecule type" value="Genomic_DNA"/>
</dbReference>
<reference evidence="3" key="3">
    <citation type="submission" date="2021-02" db="EMBL/GenBank/DDBJ databases">
        <authorList>
            <person name="Han P."/>
        </authorList>
    </citation>
    <scope>NUCLEOTIDE SEQUENCE</scope>
    <source>
        <strain evidence="3">Candidatus Nitrosotenuis uzonensis 5A</strain>
    </source>
</reference>
<keyword evidence="1" id="KW-0597">Phosphoprotein</keyword>
<dbReference type="PROSITE" id="PS50110">
    <property type="entry name" value="RESPONSE_REGULATORY"/>
    <property type="match status" value="1"/>
</dbReference>
<dbReference type="SMART" id="SM00448">
    <property type="entry name" value="REC"/>
    <property type="match status" value="1"/>
</dbReference>
<evidence type="ECO:0000259" key="2">
    <source>
        <dbReference type="PROSITE" id="PS50110"/>
    </source>
</evidence>
<dbReference type="SUPFAM" id="SSF52172">
    <property type="entry name" value="CheY-like"/>
    <property type="match status" value="1"/>
</dbReference>
<dbReference type="Gene3D" id="3.40.50.2300">
    <property type="match status" value="1"/>
</dbReference>
<feature type="domain" description="Response regulatory" evidence="2">
    <location>
        <begin position="7"/>
        <end position="122"/>
    </location>
</feature>
<dbReference type="InterPro" id="IPR001789">
    <property type="entry name" value="Sig_transdc_resp-reg_receiver"/>
</dbReference>
<dbReference type="AlphaFoldDB" id="V6ARS2"/>
<dbReference type="EMBL" id="CAJNAQ010000005">
    <property type="protein sequence ID" value="CAE6501192.1"/>
    <property type="molecule type" value="Genomic_DNA"/>
</dbReference>